<reference evidence="2 3" key="1">
    <citation type="journal article" date="2014" name="Agronomy (Basel)">
        <title>A Draft Genome Sequence for Ensete ventricosum, the Drought-Tolerant Tree Against Hunger.</title>
        <authorList>
            <person name="Harrison J."/>
            <person name="Moore K.A."/>
            <person name="Paszkiewicz K."/>
            <person name="Jones T."/>
            <person name="Grant M."/>
            <person name="Ambacheew D."/>
            <person name="Muzemil S."/>
            <person name="Studholme D.J."/>
        </authorList>
    </citation>
    <scope>NUCLEOTIDE SEQUENCE [LARGE SCALE GENOMIC DNA]</scope>
</reference>
<protein>
    <submittedName>
        <fullName evidence="2">Uncharacterized protein</fullName>
    </submittedName>
</protein>
<dbReference type="AlphaFoldDB" id="A0A427A513"/>
<comment type="caution">
    <text evidence="2">The sequence shown here is derived from an EMBL/GenBank/DDBJ whole genome shotgun (WGS) entry which is preliminary data.</text>
</comment>
<name>A0A427A513_ENSVE</name>
<feature type="region of interest" description="Disordered" evidence="1">
    <location>
        <begin position="54"/>
        <end position="99"/>
    </location>
</feature>
<accession>A0A427A513</accession>
<organism evidence="2 3">
    <name type="scientific">Ensete ventricosum</name>
    <name type="common">Abyssinian banana</name>
    <name type="synonym">Musa ensete</name>
    <dbReference type="NCBI Taxonomy" id="4639"/>
    <lineage>
        <taxon>Eukaryota</taxon>
        <taxon>Viridiplantae</taxon>
        <taxon>Streptophyta</taxon>
        <taxon>Embryophyta</taxon>
        <taxon>Tracheophyta</taxon>
        <taxon>Spermatophyta</taxon>
        <taxon>Magnoliopsida</taxon>
        <taxon>Liliopsida</taxon>
        <taxon>Zingiberales</taxon>
        <taxon>Musaceae</taxon>
        <taxon>Ensete</taxon>
    </lineage>
</organism>
<sequence length="99" mass="10355">MFLLSVQCVKCLLIVPCCVEIFNLGKMKFGGGVGRISAASPTIGVSTPAAAIESSTEKCPSVEEGLSLRKRSRRETPEQQVDASGSTTVVPSGKGKRQG</sequence>
<evidence type="ECO:0000313" key="2">
    <source>
        <dbReference type="EMBL" id="RRT71283.1"/>
    </source>
</evidence>
<evidence type="ECO:0000313" key="3">
    <source>
        <dbReference type="Proteomes" id="UP000287651"/>
    </source>
</evidence>
<gene>
    <name evidence="2" type="ORF">B296_00031877</name>
</gene>
<dbReference type="EMBL" id="AMZH03003753">
    <property type="protein sequence ID" value="RRT71283.1"/>
    <property type="molecule type" value="Genomic_DNA"/>
</dbReference>
<feature type="compositionally biased region" description="Polar residues" evidence="1">
    <location>
        <begin position="78"/>
        <end position="90"/>
    </location>
</feature>
<dbReference type="Proteomes" id="UP000287651">
    <property type="component" value="Unassembled WGS sequence"/>
</dbReference>
<proteinExistence type="predicted"/>
<evidence type="ECO:0000256" key="1">
    <source>
        <dbReference type="SAM" id="MobiDB-lite"/>
    </source>
</evidence>